<keyword evidence="1" id="KW-0614">Plasmid</keyword>
<gene>
    <name evidence="1" type="ORF">LMV7_p01070</name>
</gene>
<reference evidence="1" key="1">
    <citation type="journal article" date="2013" name="Genome Announc.">
        <title>First complete sequence of a giant linear plasmid from a micrococcus strain isolated from an extremely high-altitude lake.</title>
        <authorList>
            <person name="Dib J.R."/>
            <person name="Schuldes J."/>
            <person name="Thurmer A."/>
            <person name="Farias M.E."/>
            <person name="Daniel R."/>
            <person name="Meinhardt F."/>
        </authorList>
    </citation>
    <scope>NUCLEOTIDE SEQUENCE</scope>
    <source>
        <strain evidence="1">V7</strain>
        <plasmid evidence="1">pLMV7</plasmid>
    </source>
</reference>
<proteinExistence type="predicted"/>
<dbReference type="EMBL" id="KF577591">
    <property type="protein sequence ID" value="AGY35528.1"/>
    <property type="molecule type" value="Genomic_DNA"/>
</dbReference>
<accession>U5NWQ7</accession>
<geneLocation type="plasmid" evidence="1">
    <name>pLMV7</name>
</geneLocation>
<organism evidence="1">
    <name type="scientific">Micrococcus sp. V7</name>
    <dbReference type="NCBI Taxonomy" id="404582"/>
    <lineage>
        <taxon>Bacteria</taxon>
        <taxon>Bacillati</taxon>
        <taxon>Actinomycetota</taxon>
        <taxon>Actinomycetes</taxon>
        <taxon>Micrococcales</taxon>
        <taxon>Micrococcaceae</taxon>
        <taxon>Micrococcus</taxon>
    </lineage>
</organism>
<name>U5NWQ7_9MICC</name>
<sequence>MGSVSHGQDSAPNHLGWAAGLWSYGRALPTGPAGPSAWQNADGTTSIALTALTSTPRR</sequence>
<dbReference type="AlphaFoldDB" id="U5NWQ7"/>
<protein>
    <submittedName>
        <fullName evidence="1">Uncharacterized protein</fullName>
    </submittedName>
</protein>
<evidence type="ECO:0000313" key="1">
    <source>
        <dbReference type="EMBL" id="AGY35528.1"/>
    </source>
</evidence>